<dbReference type="EMBL" id="NAJQ01000193">
    <property type="protein sequence ID" value="TKA75438.1"/>
    <property type="molecule type" value="Genomic_DNA"/>
</dbReference>
<feature type="compositionally biased region" description="Polar residues" evidence="1">
    <location>
        <begin position="47"/>
        <end position="56"/>
    </location>
</feature>
<protein>
    <submittedName>
        <fullName evidence="2">Uncharacterized protein</fullName>
    </submittedName>
</protein>
<keyword evidence="3" id="KW-1185">Reference proteome</keyword>
<sequence>MEPEDPPKKAASASGKNRARSIPTLVVSPPSLRVSSTDARGTGRNVGGSQTRSATRTAGGRSEDDLAPNLRQHSTSEYDALKVPHDWSRSHDKPGYGTTPETNPAYAWKPPDRDDDDEETASQWSRATRAPTMLPDMSTPMPVNLEEYSRDRSHNDDGFLVTEGPTDYQISYATSTGGATGAYTESCSLSGSSYAVCVATLSLSADGTKTAVSTTATASGSQLHYGQFPITAGADKLASATGSCMASGNAAVPTGVMEVYKVLVAPAAAALMAAGALL</sequence>
<feature type="compositionally biased region" description="Low complexity" evidence="1">
    <location>
        <begin position="23"/>
        <end position="37"/>
    </location>
</feature>
<feature type="compositionally biased region" description="Basic and acidic residues" evidence="1">
    <location>
        <begin position="74"/>
        <end position="94"/>
    </location>
</feature>
<dbReference type="OrthoDB" id="3935682at2759"/>
<accession>A0A4U0XIX5</accession>
<evidence type="ECO:0000313" key="3">
    <source>
        <dbReference type="Proteomes" id="UP000309340"/>
    </source>
</evidence>
<feature type="region of interest" description="Disordered" evidence="1">
    <location>
        <begin position="1"/>
        <end position="140"/>
    </location>
</feature>
<evidence type="ECO:0000313" key="2">
    <source>
        <dbReference type="EMBL" id="TKA75438.1"/>
    </source>
</evidence>
<evidence type="ECO:0000256" key="1">
    <source>
        <dbReference type="SAM" id="MobiDB-lite"/>
    </source>
</evidence>
<dbReference type="STRING" id="329884.A0A4U0XIX5"/>
<dbReference type="AlphaFoldDB" id="A0A4U0XIX5"/>
<comment type="caution">
    <text evidence="2">The sequence shown here is derived from an EMBL/GenBank/DDBJ whole genome shotgun (WGS) entry which is preliminary data.</text>
</comment>
<proteinExistence type="predicted"/>
<reference evidence="2 3" key="1">
    <citation type="submission" date="2017-03" db="EMBL/GenBank/DDBJ databases">
        <title>Genomes of endolithic fungi from Antarctica.</title>
        <authorList>
            <person name="Coleine C."/>
            <person name="Masonjones S."/>
            <person name="Stajich J.E."/>
        </authorList>
    </citation>
    <scope>NUCLEOTIDE SEQUENCE [LARGE SCALE GENOMIC DNA]</scope>
    <source>
        <strain evidence="2 3">CCFEE 5184</strain>
    </source>
</reference>
<dbReference type="Proteomes" id="UP000309340">
    <property type="component" value="Unassembled WGS sequence"/>
</dbReference>
<gene>
    <name evidence="2" type="ORF">B0A55_04883</name>
</gene>
<organism evidence="2 3">
    <name type="scientific">Friedmanniomyces simplex</name>
    <dbReference type="NCBI Taxonomy" id="329884"/>
    <lineage>
        <taxon>Eukaryota</taxon>
        <taxon>Fungi</taxon>
        <taxon>Dikarya</taxon>
        <taxon>Ascomycota</taxon>
        <taxon>Pezizomycotina</taxon>
        <taxon>Dothideomycetes</taxon>
        <taxon>Dothideomycetidae</taxon>
        <taxon>Mycosphaerellales</taxon>
        <taxon>Teratosphaeriaceae</taxon>
        <taxon>Friedmanniomyces</taxon>
    </lineage>
</organism>
<name>A0A4U0XIX5_9PEZI</name>